<dbReference type="Proteomes" id="UP000005819">
    <property type="component" value="Unassembled WGS sequence"/>
</dbReference>
<accession>B0MUP9</accession>
<protein>
    <submittedName>
        <fullName evidence="1">Uncharacterized protein</fullName>
    </submittedName>
</protein>
<dbReference type="PROSITE" id="PS51257">
    <property type="entry name" value="PROKAR_LIPOPROTEIN"/>
    <property type="match status" value="1"/>
</dbReference>
<sequence length="137" mass="15926">MRSPQATITPNTVIAATGCSGYRSYRGGGNVVYLAEPLNYYRVHDSNTTAESIATGRKHIETLRILEETFRLIDPPLICRLSIAGKHLLRIRKAAGSHWNEEPYLSVRLAWRERYRHPRMIMFWHKVFKDLPRSFTR</sequence>
<proteinExistence type="predicted"/>
<evidence type="ECO:0000313" key="1">
    <source>
        <dbReference type="EMBL" id="EDS03756.1"/>
    </source>
</evidence>
<evidence type="ECO:0000313" key="2">
    <source>
        <dbReference type="Proteomes" id="UP000005819"/>
    </source>
</evidence>
<name>B0MUP9_9BACT</name>
<comment type="caution">
    <text evidence="1">The sequence shown here is derived from an EMBL/GenBank/DDBJ whole genome shotgun (WGS) entry which is preliminary data.</text>
</comment>
<dbReference type="EMBL" id="ABFK02000017">
    <property type="protein sequence ID" value="EDS03756.1"/>
    <property type="molecule type" value="Genomic_DNA"/>
</dbReference>
<gene>
    <name evidence="1" type="ORF">ALIPUT_00809</name>
</gene>
<reference evidence="1" key="1">
    <citation type="submission" date="2007-10" db="EMBL/GenBank/DDBJ databases">
        <authorList>
            <person name="Fulton L."/>
            <person name="Clifton S."/>
            <person name="Fulton B."/>
            <person name="Xu J."/>
            <person name="Minx P."/>
            <person name="Pepin K.H."/>
            <person name="Johnson M."/>
            <person name="Thiruvilangam P."/>
            <person name="Bhonagiri V."/>
            <person name="Nash W.E."/>
            <person name="Mardis E.R."/>
            <person name="Wilson R.K."/>
        </authorList>
    </citation>
    <scope>NUCLEOTIDE SEQUENCE [LARGE SCALE GENOMIC DNA]</scope>
    <source>
        <strain evidence="1">DSM 17216</strain>
    </source>
</reference>
<keyword evidence="2" id="KW-1185">Reference proteome</keyword>
<dbReference type="HOGENOM" id="CLU_1860990_0_0_10"/>
<reference evidence="1" key="2">
    <citation type="submission" date="2013-09" db="EMBL/GenBank/DDBJ databases">
        <title>Draft genome sequence of Alistipes putredinis (DSM 17216).</title>
        <authorList>
            <person name="Sudarsanam P."/>
            <person name="Ley R."/>
            <person name="Guruge J."/>
            <person name="Turnbaugh P.J."/>
            <person name="Mahowald M."/>
            <person name="Liep D."/>
            <person name="Gordon J."/>
        </authorList>
    </citation>
    <scope>NUCLEOTIDE SEQUENCE</scope>
    <source>
        <strain evidence="1">DSM 17216</strain>
    </source>
</reference>
<organism evidence="1 2">
    <name type="scientific">Alistipes putredinis DSM 17216</name>
    <dbReference type="NCBI Taxonomy" id="445970"/>
    <lineage>
        <taxon>Bacteria</taxon>
        <taxon>Pseudomonadati</taxon>
        <taxon>Bacteroidota</taxon>
        <taxon>Bacteroidia</taxon>
        <taxon>Bacteroidales</taxon>
        <taxon>Rikenellaceae</taxon>
        <taxon>Alistipes</taxon>
    </lineage>
</organism>
<dbReference type="AlphaFoldDB" id="B0MUP9"/>